<evidence type="ECO:0000313" key="1">
    <source>
        <dbReference type="EMBL" id="KGB40894.1"/>
    </source>
</evidence>
<organism evidence="1">
    <name type="scientific">Schistosoma haematobium</name>
    <name type="common">Blood fluke</name>
    <dbReference type="NCBI Taxonomy" id="6185"/>
    <lineage>
        <taxon>Eukaryota</taxon>
        <taxon>Metazoa</taxon>
        <taxon>Spiralia</taxon>
        <taxon>Lophotrochozoa</taxon>
        <taxon>Platyhelminthes</taxon>
        <taxon>Trematoda</taxon>
        <taxon>Digenea</taxon>
        <taxon>Strigeidida</taxon>
        <taxon>Schistosomatoidea</taxon>
        <taxon>Schistosomatidae</taxon>
        <taxon>Schistosoma</taxon>
    </lineage>
</organism>
<dbReference type="EMBL" id="KL251632">
    <property type="protein sequence ID" value="KGB40894.1"/>
    <property type="molecule type" value="Genomic_DNA"/>
</dbReference>
<protein>
    <submittedName>
        <fullName evidence="1">Uncharacterized protein</fullName>
    </submittedName>
</protein>
<proteinExistence type="predicted"/>
<gene>
    <name evidence="1" type="ORF">MS3_09386</name>
</gene>
<dbReference type="AlphaFoldDB" id="A0A095A5J6"/>
<reference evidence="1" key="1">
    <citation type="journal article" date="2012" name="Nat. Genet.">
        <title>Whole-genome sequence of Schistosoma haematobium.</title>
        <authorList>
            <person name="Young N.D."/>
            <person name="Jex A.R."/>
            <person name="Li B."/>
            <person name="Liu S."/>
            <person name="Yang L."/>
            <person name="Xiong Z."/>
            <person name="Li Y."/>
            <person name="Cantacessi C."/>
            <person name="Hall R.S."/>
            <person name="Xu X."/>
            <person name="Chen F."/>
            <person name="Wu X."/>
            <person name="Zerlotini A."/>
            <person name="Oliveira G."/>
            <person name="Hofmann A."/>
            <person name="Zhang G."/>
            <person name="Fang X."/>
            <person name="Kang Y."/>
            <person name="Campbell B.E."/>
            <person name="Loukas A."/>
            <person name="Ranganathan S."/>
            <person name="Rollinson D."/>
            <person name="Rinaldi G."/>
            <person name="Brindley P.J."/>
            <person name="Yang H."/>
            <person name="Wang J."/>
            <person name="Wang J."/>
            <person name="Gasser R.B."/>
        </authorList>
    </citation>
    <scope>NUCLEOTIDE SEQUENCE [LARGE SCALE GENOMIC DNA]</scope>
</reference>
<name>A0A095A5J6_SCHHA</name>
<accession>A0A095A5J6</accession>
<sequence length="72" mass="8394">MNLINFKPVQNLRKFSQKLLNALLPSLAFNYNNYAVIHISNEMIKVSENKFLKLRSLPVKKNNTMDELTTKI</sequence>